<keyword evidence="2" id="KW-1185">Reference proteome</keyword>
<proteinExistence type="predicted"/>
<reference evidence="1 2" key="1">
    <citation type="submission" date="2020-04" db="EMBL/GenBank/DDBJ databases">
        <authorList>
            <consortium name="Genoscope - CEA"/>
            <person name="William W."/>
        </authorList>
    </citation>
    <scope>NUCLEOTIDE SEQUENCE [LARGE SCALE GENOMIC DNA]</scope>
    <source>
        <strain evidence="1 2">SG7</strain>
    </source>
</reference>
<protein>
    <submittedName>
        <fullName evidence="1">Uncharacterized protein</fullName>
    </submittedName>
</protein>
<name>A0A8D6PVH5_9EURY</name>
<dbReference type="RefSeq" id="WP_250543626.1">
    <property type="nucleotide sequence ID" value="NZ_LR792632.1"/>
</dbReference>
<dbReference type="EMBL" id="LR792632">
    <property type="protein sequence ID" value="CAB3288225.1"/>
    <property type="molecule type" value="Genomic_DNA"/>
</dbReference>
<dbReference type="Proteomes" id="UP000679213">
    <property type="component" value="Chromosome I"/>
</dbReference>
<dbReference type="KEGG" id="mesg:MLAUSG7_0606"/>
<evidence type="ECO:0000313" key="1">
    <source>
        <dbReference type="EMBL" id="CAB3288225.1"/>
    </source>
</evidence>
<organism evidence="1 2">
    <name type="scientific">Methanocaldococcus lauensis</name>
    <dbReference type="NCBI Taxonomy" id="2546128"/>
    <lineage>
        <taxon>Archaea</taxon>
        <taxon>Methanobacteriati</taxon>
        <taxon>Methanobacteriota</taxon>
        <taxon>Methanomada group</taxon>
        <taxon>Methanococci</taxon>
        <taxon>Methanococcales</taxon>
        <taxon>Methanocaldococcaceae</taxon>
        <taxon>Methanocaldococcus</taxon>
    </lineage>
</organism>
<evidence type="ECO:0000313" key="2">
    <source>
        <dbReference type="Proteomes" id="UP000679213"/>
    </source>
</evidence>
<dbReference type="GeneID" id="65883420"/>
<accession>A0A8D6PVH5</accession>
<dbReference type="AlphaFoldDB" id="A0A8D6PVH5"/>
<gene>
    <name evidence="1" type="ORF">MLAUSG7_0606</name>
</gene>
<sequence>MKKRKKMPLAFQKYNLKRLLKKYGIDEDLIDLDALIDPNLTYQENKEIVMEHIKKLKNNIDDDILNEDKYKKEYIDHLINIARDIHESRDEKAKERDEKLKAKNVIDLENSKNPDKDFGKWIKNPGRFDILGIDFIPDFSKPLKKVLRG</sequence>